<keyword evidence="2" id="KW-0413">Isomerase</keyword>
<dbReference type="NCBIfam" id="TIGR00035">
    <property type="entry name" value="asp_race"/>
    <property type="match status" value="1"/>
</dbReference>
<proteinExistence type="inferred from homology"/>
<dbReference type="InterPro" id="IPR004380">
    <property type="entry name" value="Asp_race"/>
</dbReference>
<evidence type="ECO:0000313" key="3">
    <source>
        <dbReference type="EMBL" id="EON90366.1"/>
    </source>
</evidence>
<name>R8AVP1_PLESH</name>
<gene>
    <name evidence="3" type="ORF">PLESHI_02522</name>
</gene>
<dbReference type="PATRIC" id="fig|1315976.3.peg.487"/>
<dbReference type="STRING" id="703.SAMEA2665130_00912"/>
<organism evidence="3 4">
    <name type="scientific">Plesiomonas shigelloides 302-73</name>
    <dbReference type="NCBI Taxonomy" id="1315976"/>
    <lineage>
        <taxon>Bacteria</taxon>
        <taxon>Pseudomonadati</taxon>
        <taxon>Pseudomonadota</taxon>
        <taxon>Gammaproteobacteria</taxon>
        <taxon>Enterobacterales</taxon>
        <taxon>Enterobacteriaceae</taxon>
        <taxon>Plesiomonas</taxon>
    </lineage>
</organism>
<evidence type="ECO:0000256" key="2">
    <source>
        <dbReference type="ARBA" id="ARBA00023235"/>
    </source>
</evidence>
<dbReference type="PANTHER" id="PTHR21198:SF7">
    <property type="entry name" value="ASPARTATE-GLUTAMATE RACEMASE FAMILY"/>
    <property type="match status" value="1"/>
</dbReference>
<reference evidence="3 4" key="1">
    <citation type="journal article" date="2013" name="Genome Announc.">
        <title>Genome Sequence of Plesiomonas shigelloides Strain 302-73 (Serotype O1).</title>
        <authorList>
            <person name="Pique N."/>
            <person name="Aquilini E."/>
            <person name="Alioto T."/>
            <person name="Minana-Galbis D."/>
            <person name="Tomas J.M."/>
        </authorList>
    </citation>
    <scope>NUCLEOTIDE SEQUENCE [LARGE SCALE GENOMIC DNA]</scope>
    <source>
        <strain evidence="3 4">302-73</strain>
    </source>
</reference>
<protein>
    <submittedName>
        <fullName evidence="3">Aspartate racemase</fullName>
    </submittedName>
</protein>
<dbReference type="SUPFAM" id="SSF53681">
    <property type="entry name" value="Aspartate/glutamate racemase"/>
    <property type="match status" value="2"/>
</dbReference>
<accession>R8AVP1</accession>
<dbReference type="Pfam" id="PF01177">
    <property type="entry name" value="Asp_Glu_race"/>
    <property type="match status" value="1"/>
</dbReference>
<comment type="caution">
    <text evidence="3">The sequence shown here is derived from an EMBL/GenBank/DDBJ whole genome shotgun (WGS) entry which is preliminary data.</text>
</comment>
<dbReference type="InterPro" id="IPR015942">
    <property type="entry name" value="Asp/Glu/hydantoin_racemase"/>
</dbReference>
<dbReference type="InterPro" id="IPR001920">
    <property type="entry name" value="Asp/Glu_race"/>
</dbReference>
<evidence type="ECO:0000256" key="1">
    <source>
        <dbReference type="ARBA" id="ARBA00007847"/>
    </source>
</evidence>
<dbReference type="EMBL" id="AQQO01000021">
    <property type="protein sequence ID" value="EON90366.1"/>
    <property type="molecule type" value="Genomic_DNA"/>
</dbReference>
<sequence length="257" mass="28059">MELDKLQGVVMQQQRARRLGILGGMGPLATVDFMRKIIQSTPAGQDQAHIPMVVANVPQIPDRTQAILDAAEDPFPALLQLLRQLEQAGATLFVIPCNTAHFWFKRLTYYSRIEAISIIDCVVGAIRRRGLRRVGLLATTATVRGGLYQQELRPLGIECVLPDALMQQKVMRGIAAVKAGDVALGQRCLFEAYQALREQGAESVILGCTEIPLALEAHANAHPETVIDSLAELAQACVQWYQVPQLSKLAPTQACVA</sequence>
<dbReference type="PANTHER" id="PTHR21198">
    <property type="entry name" value="GLUTAMATE RACEMASE"/>
    <property type="match status" value="1"/>
</dbReference>
<keyword evidence="4" id="KW-1185">Reference proteome</keyword>
<dbReference type="Gene3D" id="3.40.50.1860">
    <property type="match status" value="2"/>
</dbReference>
<evidence type="ECO:0000313" key="4">
    <source>
        <dbReference type="Proteomes" id="UP000014012"/>
    </source>
</evidence>
<dbReference type="AlphaFoldDB" id="R8AVP1"/>
<dbReference type="Proteomes" id="UP000014012">
    <property type="component" value="Unassembled WGS sequence"/>
</dbReference>
<comment type="similarity">
    <text evidence="1">Belongs to the aspartate/glutamate racemases family.</text>
</comment>
<dbReference type="GO" id="GO:0047661">
    <property type="term" value="F:amino-acid racemase activity"/>
    <property type="evidence" value="ECO:0007669"/>
    <property type="project" value="InterPro"/>
</dbReference>
<dbReference type="HOGENOM" id="CLU_055360_2_2_6"/>